<evidence type="ECO:0000313" key="4">
    <source>
        <dbReference type="EMBL" id="MCJ8211396.1"/>
    </source>
</evidence>
<dbReference type="InterPro" id="IPR050282">
    <property type="entry name" value="Cycloisomerase_2"/>
</dbReference>
<keyword evidence="2" id="KW-0119">Carbohydrate metabolism</keyword>
<dbReference type="InterPro" id="IPR015943">
    <property type="entry name" value="WD40/YVTN_repeat-like_dom_sf"/>
</dbReference>
<dbReference type="FunFam" id="2.130.10.10:FF:000306">
    <property type="entry name" value="3-carboxymuconate cyclase"/>
    <property type="match status" value="1"/>
</dbReference>
<dbReference type="RefSeq" id="WP_245131969.1">
    <property type="nucleotide sequence ID" value="NZ_JALJEJ010000009.1"/>
</dbReference>
<dbReference type="InterPro" id="IPR011048">
    <property type="entry name" value="Haem_d1_sf"/>
</dbReference>
<keyword evidence="2" id="KW-0313">Glucose metabolism</keyword>
<keyword evidence="5" id="KW-1185">Reference proteome</keyword>
<evidence type="ECO:0000256" key="1">
    <source>
        <dbReference type="ARBA" id="ARBA00005564"/>
    </source>
</evidence>
<dbReference type="EMBL" id="JALJEJ010000009">
    <property type="protein sequence ID" value="MCJ8211396.1"/>
    <property type="molecule type" value="Genomic_DNA"/>
</dbReference>
<evidence type="ECO:0000256" key="2">
    <source>
        <dbReference type="ARBA" id="ARBA00022526"/>
    </source>
</evidence>
<feature type="chain" id="PRO_5040798269" evidence="3">
    <location>
        <begin position="19"/>
        <end position="376"/>
    </location>
</feature>
<dbReference type="GO" id="GO:0005829">
    <property type="term" value="C:cytosol"/>
    <property type="evidence" value="ECO:0007669"/>
    <property type="project" value="TreeGrafter"/>
</dbReference>
<dbReference type="AlphaFoldDB" id="A0A9X2BAH5"/>
<comment type="caution">
    <text evidence="4">The sequence shown here is derived from an EMBL/GenBank/DDBJ whole genome shotgun (WGS) entry which is preliminary data.</text>
</comment>
<name>A0A9X2BAH5_9SPHI</name>
<gene>
    <name evidence="4" type="ORF">MUY27_16885</name>
</gene>
<comment type="similarity">
    <text evidence="1">Belongs to the cycloisomerase 2 family.</text>
</comment>
<evidence type="ECO:0000256" key="3">
    <source>
        <dbReference type="SAM" id="SignalP"/>
    </source>
</evidence>
<dbReference type="InterPro" id="IPR019405">
    <property type="entry name" value="Lactonase_7-beta_prop"/>
</dbReference>
<dbReference type="Gene3D" id="2.130.10.10">
    <property type="entry name" value="YVTN repeat-like/Quinoprotein amine dehydrogenase"/>
    <property type="match status" value="1"/>
</dbReference>
<dbReference type="Pfam" id="PF10282">
    <property type="entry name" value="Lactonase"/>
    <property type="match status" value="1"/>
</dbReference>
<dbReference type="GO" id="GO:0017057">
    <property type="term" value="F:6-phosphogluconolactonase activity"/>
    <property type="evidence" value="ECO:0007669"/>
    <property type="project" value="TreeGrafter"/>
</dbReference>
<feature type="signal peptide" evidence="3">
    <location>
        <begin position="1"/>
        <end position="18"/>
    </location>
</feature>
<dbReference type="SUPFAM" id="SSF51004">
    <property type="entry name" value="C-terminal (heme d1) domain of cytochrome cd1-nitrite reductase"/>
    <property type="match status" value="1"/>
</dbReference>
<organism evidence="4 5">
    <name type="scientific">Mucilaginibacter straminoryzae</name>
    <dbReference type="NCBI Taxonomy" id="2932774"/>
    <lineage>
        <taxon>Bacteria</taxon>
        <taxon>Pseudomonadati</taxon>
        <taxon>Bacteroidota</taxon>
        <taxon>Sphingobacteriia</taxon>
        <taxon>Sphingobacteriales</taxon>
        <taxon>Sphingobacteriaceae</taxon>
        <taxon>Mucilaginibacter</taxon>
    </lineage>
</organism>
<dbReference type="PANTHER" id="PTHR30344:SF1">
    <property type="entry name" value="6-PHOSPHOGLUCONOLACTONASE"/>
    <property type="match status" value="1"/>
</dbReference>
<reference evidence="4" key="1">
    <citation type="submission" date="2022-04" db="EMBL/GenBank/DDBJ databases">
        <title>Mucilaginibacter sp. RS28 isolated from freshwater.</title>
        <authorList>
            <person name="Ko S.-R."/>
        </authorList>
    </citation>
    <scope>NUCLEOTIDE SEQUENCE</scope>
    <source>
        <strain evidence="4">RS28</strain>
    </source>
</reference>
<protein>
    <submittedName>
        <fullName evidence="4">Lactonase family protein</fullName>
    </submittedName>
</protein>
<dbReference type="PANTHER" id="PTHR30344">
    <property type="entry name" value="6-PHOSPHOGLUCONOLACTONASE-RELATED"/>
    <property type="match status" value="1"/>
</dbReference>
<dbReference type="Proteomes" id="UP001139450">
    <property type="component" value="Unassembled WGS sequence"/>
</dbReference>
<sequence length="376" mass="40972">MKKLLLVVILSAPSLLFAQKKLPKTYDLLIGTYTKPGGSTGIQVYRFYAETGRMAYLSQTEINNPSYLCVSSNNKFVYAVNEDDANSGISAFSFEPSTGLLKPINRQSSIGKGPCYVSVDKDQKHVFAANYKSGSLNVFPINKDGSLGAVVQNIQDTGSGPDTSRQKMPHVHTAVLSPDDKYLLYTDLGTDKLNIAKYSSSADQPLKLLAENGASVKGGDGPRHLDFSPDHKFVYLLTEMAGTIYAYEYKGGKMKQVQTISILPENFHGNVGAADIHLSADGNFLYASNRGTANEIVYFSVNKETGQLTYLDRISTFGQGPRNFTIDPTGNFLLVGNQNSDNIVVYKRNQQTGKLTATNIRLNVGSPVCLKFAPAE</sequence>
<accession>A0A9X2BAH5</accession>
<proteinExistence type="inferred from homology"/>
<evidence type="ECO:0000313" key="5">
    <source>
        <dbReference type="Proteomes" id="UP001139450"/>
    </source>
</evidence>
<keyword evidence="3" id="KW-0732">Signal</keyword>
<dbReference type="GO" id="GO:0006006">
    <property type="term" value="P:glucose metabolic process"/>
    <property type="evidence" value="ECO:0007669"/>
    <property type="project" value="UniProtKB-KW"/>
</dbReference>